<sequence>MSINVLYFGMLAEISGQAKESLSGKENMTVSDLKELLNEKYPQMRGKKFKVAVNQKIGDDATIIPLSSEIALLPPFAGG</sequence>
<dbReference type="InterPro" id="IPR003749">
    <property type="entry name" value="ThiS/MoaD-like"/>
</dbReference>
<evidence type="ECO:0000313" key="4">
    <source>
        <dbReference type="EMBL" id="TKT93256.1"/>
    </source>
</evidence>
<reference evidence="4 5" key="1">
    <citation type="submission" date="2019-05" db="EMBL/GenBank/DDBJ databases">
        <title>Dyadobacter AR-3-8 sp. nov., isolated from arctic soil.</title>
        <authorList>
            <person name="Chaudhary D.K."/>
        </authorList>
    </citation>
    <scope>NUCLEOTIDE SEQUENCE [LARGE SCALE GENOMIC DNA]</scope>
    <source>
        <strain evidence="4 5">AR-3-8</strain>
    </source>
</reference>
<dbReference type="OrthoDB" id="598356at2"/>
<keyword evidence="1" id="KW-0547">Nucleotide-binding</keyword>
<protein>
    <recommendedName>
        <fullName evidence="3">Molybdopterin synthase sulfur carrier subunit</fullName>
    </recommendedName>
</protein>
<dbReference type="GO" id="GO:0000166">
    <property type="term" value="F:nucleotide binding"/>
    <property type="evidence" value="ECO:0007669"/>
    <property type="project" value="UniProtKB-KW"/>
</dbReference>
<evidence type="ECO:0000256" key="1">
    <source>
        <dbReference type="ARBA" id="ARBA00022741"/>
    </source>
</evidence>
<comment type="similarity">
    <text evidence="2">Belongs to the MoaD family.</text>
</comment>
<dbReference type="Pfam" id="PF02597">
    <property type="entry name" value="ThiS"/>
    <property type="match status" value="1"/>
</dbReference>
<evidence type="ECO:0000256" key="3">
    <source>
        <dbReference type="ARBA" id="ARBA00024247"/>
    </source>
</evidence>
<dbReference type="GO" id="GO:0006777">
    <property type="term" value="P:Mo-molybdopterin cofactor biosynthetic process"/>
    <property type="evidence" value="ECO:0007669"/>
    <property type="project" value="InterPro"/>
</dbReference>
<dbReference type="PANTHER" id="PTHR33359">
    <property type="entry name" value="MOLYBDOPTERIN SYNTHASE SULFUR CARRIER SUBUNIT"/>
    <property type="match status" value="1"/>
</dbReference>
<dbReference type="CDD" id="cd00754">
    <property type="entry name" value="Ubl_MoaD"/>
    <property type="match status" value="1"/>
</dbReference>
<dbReference type="EMBL" id="SZVO01000002">
    <property type="protein sequence ID" value="TKT93256.1"/>
    <property type="molecule type" value="Genomic_DNA"/>
</dbReference>
<dbReference type="Proteomes" id="UP000304900">
    <property type="component" value="Unassembled WGS sequence"/>
</dbReference>
<evidence type="ECO:0000256" key="2">
    <source>
        <dbReference type="ARBA" id="ARBA00024200"/>
    </source>
</evidence>
<comment type="caution">
    <text evidence="4">The sequence shown here is derived from an EMBL/GenBank/DDBJ whole genome shotgun (WGS) entry which is preliminary data.</text>
</comment>
<gene>
    <name evidence="4" type="ORF">FDK13_05210</name>
</gene>
<dbReference type="AlphaFoldDB" id="A0A4U6D915"/>
<keyword evidence="5" id="KW-1185">Reference proteome</keyword>
<dbReference type="InterPro" id="IPR012675">
    <property type="entry name" value="Beta-grasp_dom_sf"/>
</dbReference>
<dbReference type="InterPro" id="IPR016155">
    <property type="entry name" value="Mopterin_synth/thiamin_S_b"/>
</dbReference>
<dbReference type="Gene3D" id="3.10.20.30">
    <property type="match status" value="1"/>
</dbReference>
<dbReference type="PANTHER" id="PTHR33359:SF1">
    <property type="entry name" value="MOLYBDOPTERIN SYNTHASE SULFUR CARRIER SUBUNIT"/>
    <property type="match status" value="1"/>
</dbReference>
<dbReference type="InterPro" id="IPR044672">
    <property type="entry name" value="MOCS2A"/>
</dbReference>
<name>A0A4U6D915_9BACT</name>
<accession>A0A4U6D915</accession>
<organism evidence="4 5">
    <name type="scientific">Dyadobacter frigoris</name>
    <dbReference type="NCBI Taxonomy" id="2576211"/>
    <lineage>
        <taxon>Bacteria</taxon>
        <taxon>Pseudomonadati</taxon>
        <taxon>Bacteroidota</taxon>
        <taxon>Cytophagia</taxon>
        <taxon>Cytophagales</taxon>
        <taxon>Spirosomataceae</taxon>
        <taxon>Dyadobacter</taxon>
    </lineage>
</organism>
<proteinExistence type="inferred from homology"/>
<dbReference type="SUPFAM" id="SSF54285">
    <property type="entry name" value="MoaD/ThiS"/>
    <property type="match status" value="1"/>
</dbReference>
<evidence type="ECO:0000313" key="5">
    <source>
        <dbReference type="Proteomes" id="UP000304900"/>
    </source>
</evidence>
<dbReference type="GO" id="GO:1990133">
    <property type="term" value="C:molybdopterin adenylyltransferase complex"/>
    <property type="evidence" value="ECO:0007669"/>
    <property type="project" value="TreeGrafter"/>
</dbReference>
<dbReference type="RefSeq" id="WP_137338932.1">
    <property type="nucleotide sequence ID" value="NZ_SZVO01000002.1"/>
</dbReference>